<name>A0ABT0YN94_9BURK</name>
<reference evidence="14" key="1">
    <citation type="submission" date="2022-05" db="EMBL/GenBank/DDBJ databases">
        <title>Schlegelella sp. nov., isolated from mangrove soil.</title>
        <authorList>
            <person name="Liu Y."/>
            <person name="Ge X."/>
            <person name="Liu W."/>
        </authorList>
    </citation>
    <scope>NUCLEOTIDE SEQUENCE</scope>
    <source>
        <strain evidence="14">S2-27</strain>
    </source>
</reference>
<keyword evidence="10 11" id="KW-0472">Membrane</keyword>
<keyword evidence="5" id="KW-0808">Transferase</keyword>
<comment type="caution">
    <text evidence="14">The sequence shown here is derived from an EMBL/GenBank/DDBJ whole genome shotgun (WGS) entry which is preliminary data.</text>
</comment>
<keyword evidence="7 14" id="KW-0418">Kinase</keyword>
<dbReference type="PANTHER" id="PTHR45436">
    <property type="entry name" value="SENSOR HISTIDINE KINASE YKOH"/>
    <property type="match status" value="1"/>
</dbReference>
<dbReference type="CDD" id="cd00075">
    <property type="entry name" value="HATPase"/>
    <property type="match status" value="1"/>
</dbReference>
<dbReference type="PROSITE" id="PS50109">
    <property type="entry name" value="HIS_KIN"/>
    <property type="match status" value="1"/>
</dbReference>
<dbReference type="InterPro" id="IPR005467">
    <property type="entry name" value="His_kinase_dom"/>
</dbReference>
<dbReference type="EC" id="2.7.13.3" evidence="3"/>
<comment type="catalytic activity">
    <reaction evidence="1">
        <text>ATP + protein L-histidine = ADP + protein N-phospho-L-histidine.</text>
        <dbReference type="EC" id="2.7.13.3"/>
    </reaction>
</comment>
<evidence type="ECO:0000256" key="3">
    <source>
        <dbReference type="ARBA" id="ARBA00012438"/>
    </source>
</evidence>
<keyword evidence="9" id="KW-0902">Two-component regulatory system</keyword>
<evidence type="ECO:0000256" key="8">
    <source>
        <dbReference type="ARBA" id="ARBA00022989"/>
    </source>
</evidence>
<dbReference type="Gene3D" id="3.30.565.10">
    <property type="entry name" value="Histidine kinase-like ATPase, C-terminal domain"/>
    <property type="match status" value="1"/>
</dbReference>
<feature type="domain" description="HAMP" evidence="13">
    <location>
        <begin position="189"/>
        <end position="241"/>
    </location>
</feature>
<dbReference type="PROSITE" id="PS50885">
    <property type="entry name" value="HAMP"/>
    <property type="match status" value="1"/>
</dbReference>
<evidence type="ECO:0000256" key="2">
    <source>
        <dbReference type="ARBA" id="ARBA00004370"/>
    </source>
</evidence>
<evidence type="ECO:0000256" key="9">
    <source>
        <dbReference type="ARBA" id="ARBA00023012"/>
    </source>
</evidence>
<evidence type="ECO:0000256" key="7">
    <source>
        <dbReference type="ARBA" id="ARBA00022777"/>
    </source>
</evidence>
<dbReference type="Proteomes" id="UP001165541">
    <property type="component" value="Unassembled WGS sequence"/>
</dbReference>
<evidence type="ECO:0000256" key="1">
    <source>
        <dbReference type="ARBA" id="ARBA00000085"/>
    </source>
</evidence>
<keyword evidence="15" id="KW-1185">Reference proteome</keyword>
<dbReference type="InterPro" id="IPR013727">
    <property type="entry name" value="2CSK_N"/>
</dbReference>
<keyword evidence="6 11" id="KW-0812">Transmembrane</keyword>
<dbReference type="SUPFAM" id="SSF47384">
    <property type="entry name" value="Homodimeric domain of signal transducing histidine kinase"/>
    <property type="match status" value="1"/>
</dbReference>
<dbReference type="InterPro" id="IPR004358">
    <property type="entry name" value="Sig_transdc_His_kin-like_C"/>
</dbReference>
<dbReference type="SUPFAM" id="SSF55874">
    <property type="entry name" value="ATPase domain of HSP90 chaperone/DNA topoisomerase II/histidine kinase"/>
    <property type="match status" value="1"/>
</dbReference>
<dbReference type="SMART" id="SM00387">
    <property type="entry name" value="HATPase_c"/>
    <property type="match status" value="1"/>
</dbReference>
<dbReference type="InterPro" id="IPR050428">
    <property type="entry name" value="TCS_sensor_his_kinase"/>
</dbReference>
<dbReference type="RefSeq" id="WP_251778604.1">
    <property type="nucleotide sequence ID" value="NZ_JAMKFE010000006.1"/>
</dbReference>
<sequence length="469" mass="50416">MRFRLSLRQSLLLLLLPTIAAVTTVELWMTRRDALEAANAAYDRSLLGAIKSIDANVSTASGGLAVELPYAQFEFFQLTASGAVHFRVATVDGLVEIGSADLPPPPRPLQLGVPVFYDASYFGDAVRLGAYMRALDRPLSATGAQHLVIQVAESIQSREAFTRSFVARAAVRDSVVLLLTAVAIVAMVALGLRPLSRLAEQVRGRTATDLAPLEAQGLPADIQPLVDAINQQLERTQALVRQQRQFLDDASHQLRTPLATLRTQVDYALREPDPAQLRRTLQALSLQIDHATRGTNQLLALARTDTAALQCTGFDIGELVREVAMDLLPRARARGQDFGIDVPAGLAQAKGDRQLLREALTNLADNAIRYTPEGGEITLSAAADRLGCSVAVVDAGPGVSDDELHLLGRRFVRGSQTAAGGSGLGLAIARSIAERHGGVLQIERRESGSGLRVAVWWPRVEGQRTSPST</sequence>
<keyword evidence="4" id="KW-0597">Phosphoprotein</keyword>
<keyword evidence="8 11" id="KW-1133">Transmembrane helix</keyword>
<evidence type="ECO:0000256" key="11">
    <source>
        <dbReference type="SAM" id="Phobius"/>
    </source>
</evidence>
<evidence type="ECO:0000256" key="6">
    <source>
        <dbReference type="ARBA" id="ARBA00022692"/>
    </source>
</evidence>
<dbReference type="Pfam" id="PF00512">
    <property type="entry name" value="HisKA"/>
    <property type="match status" value="1"/>
</dbReference>
<feature type="transmembrane region" description="Helical" evidence="11">
    <location>
        <begin position="175"/>
        <end position="195"/>
    </location>
</feature>
<dbReference type="InterPro" id="IPR036890">
    <property type="entry name" value="HATPase_C_sf"/>
</dbReference>
<organism evidence="14 15">
    <name type="scientific">Caldimonas mangrovi</name>
    <dbReference type="NCBI Taxonomy" id="2944811"/>
    <lineage>
        <taxon>Bacteria</taxon>
        <taxon>Pseudomonadati</taxon>
        <taxon>Pseudomonadota</taxon>
        <taxon>Betaproteobacteria</taxon>
        <taxon>Burkholderiales</taxon>
        <taxon>Sphaerotilaceae</taxon>
        <taxon>Caldimonas</taxon>
    </lineage>
</organism>
<dbReference type="PANTHER" id="PTHR45436:SF1">
    <property type="entry name" value="SENSOR PROTEIN QSEC"/>
    <property type="match status" value="1"/>
</dbReference>
<dbReference type="InterPro" id="IPR003594">
    <property type="entry name" value="HATPase_dom"/>
</dbReference>
<evidence type="ECO:0000259" key="12">
    <source>
        <dbReference type="PROSITE" id="PS50109"/>
    </source>
</evidence>
<proteinExistence type="predicted"/>
<dbReference type="Pfam" id="PF02518">
    <property type="entry name" value="HATPase_c"/>
    <property type="match status" value="1"/>
</dbReference>
<comment type="subcellular location">
    <subcellularLocation>
        <location evidence="2">Membrane</location>
    </subcellularLocation>
</comment>
<dbReference type="InterPro" id="IPR036097">
    <property type="entry name" value="HisK_dim/P_sf"/>
</dbReference>
<dbReference type="InterPro" id="IPR003661">
    <property type="entry name" value="HisK_dim/P_dom"/>
</dbReference>
<dbReference type="InterPro" id="IPR003660">
    <property type="entry name" value="HAMP_dom"/>
</dbReference>
<evidence type="ECO:0000259" key="13">
    <source>
        <dbReference type="PROSITE" id="PS50885"/>
    </source>
</evidence>
<dbReference type="SMART" id="SM00388">
    <property type="entry name" value="HisKA"/>
    <property type="match status" value="1"/>
</dbReference>
<dbReference type="GO" id="GO:0016301">
    <property type="term" value="F:kinase activity"/>
    <property type="evidence" value="ECO:0007669"/>
    <property type="project" value="UniProtKB-KW"/>
</dbReference>
<accession>A0ABT0YN94</accession>
<evidence type="ECO:0000313" key="15">
    <source>
        <dbReference type="Proteomes" id="UP001165541"/>
    </source>
</evidence>
<evidence type="ECO:0000256" key="10">
    <source>
        <dbReference type="ARBA" id="ARBA00023136"/>
    </source>
</evidence>
<evidence type="ECO:0000256" key="4">
    <source>
        <dbReference type="ARBA" id="ARBA00022553"/>
    </source>
</evidence>
<dbReference type="Pfam" id="PF08521">
    <property type="entry name" value="2CSK_N"/>
    <property type="match status" value="1"/>
</dbReference>
<evidence type="ECO:0000256" key="5">
    <source>
        <dbReference type="ARBA" id="ARBA00022679"/>
    </source>
</evidence>
<gene>
    <name evidence="14" type="ORF">M8A51_11705</name>
</gene>
<protein>
    <recommendedName>
        <fullName evidence="3">histidine kinase</fullName>
        <ecNumber evidence="3">2.7.13.3</ecNumber>
    </recommendedName>
</protein>
<dbReference type="CDD" id="cd00082">
    <property type="entry name" value="HisKA"/>
    <property type="match status" value="1"/>
</dbReference>
<evidence type="ECO:0000313" key="14">
    <source>
        <dbReference type="EMBL" id="MCM5680196.1"/>
    </source>
</evidence>
<dbReference type="Gene3D" id="1.10.287.130">
    <property type="match status" value="1"/>
</dbReference>
<feature type="domain" description="Histidine kinase" evidence="12">
    <location>
        <begin position="249"/>
        <end position="461"/>
    </location>
</feature>
<dbReference type="PRINTS" id="PR00344">
    <property type="entry name" value="BCTRLSENSOR"/>
</dbReference>
<dbReference type="EMBL" id="JAMKFE010000006">
    <property type="protein sequence ID" value="MCM5680196.1"/>
    <property type="molecule type" value="Genomic_DNA"/>
</dbReference>